<dbReference type="FunFam" id="3.30.710.10:FF:000001">
    <property type="entry name" value="Kelch-like family member 20"/>
    <property type="match status" value="1"/>
</dbReference>
<dbReference type="SUPFAM" id="SSF117281">
    <property type="entry name" value="Kelch motif"/>
    <property type="match status" value="2"/>
</dbReference>
<reference evidence="5" key="1">
    <citation type="submission" date="2025-08" db="UniProtKB">
        <authorList>
            <consortium name="RefSeq"/>
        </authorList>
    </citation>
    <scope>IDENTIFICATION</scope>
    <source>
        <tissue evidence="5">Gonad</tissue>
    </source>
</reference>
<feature type="domain" description="BTB" evidence="3">
    <location>
        <begin position="41"/>
        <end position="108"/>
    </location>
</feature>
<dbReference type="OrthoDB" id="45365at2759"/>
<dbReference type="InterPro" id="IPR017096">
    <property type="entry name" value="BTB-kelch_protein"/>
</dbReference>
<accession>A0A6P5ACL4</accession>
<evidence type="ECO:0000313" key="4">
    <source>
        <dbReference type="Proteomes" id="UP000515135"/>
    </source>
</evidence>
<proteinExistence type="predicted"/>
<dbReference type="KEGG" id="bbel:109487804"/>
<dbReference type="InterPro" id="IPR000210">
    <property type="entry name" value="BTB/POZ_dom"/>
</dbReference>
<sequence>MDFDKIEQTGKADFVVHEAEKRFANKALITMNTLRRGGQLCDVEISVEGKTLYAHKVVLASFSNYFYAMFTGDLAEASQGAITMKAVDPRSLELLIEYAYTGRLEIHVDTVQGLLYAASLLQLPDVQQSCSTFLKKQLHPANCLGIRNFADAHTCHDLLAASEQFAQRHFTQVIEEEEFLMLPKAQLAELIGSEDLHVSNEEEVFNAIISWAYHDRENRKHHIAELLKQVRLPLLSPHFLVDTVEHEDLIKQDLACRDLLDEAKNYHMLPDRRGRIKRDRIRPRRSCVGVIYCCGGMDTTGHSLSSVERFDLSSGKVSIVASMNTPRSGVGVAVLDGHVYAVGGHDGSQYLNTVECYNPSERRWKYVAPMSTARRYVAVGVMGGLLYAVGGYDGSAVLDCVEVYDPKSDHWRYAAPMHCKRRHVAVGVLEGQMYAVGGHDGTSYLKSVERYDPETSQWSMTASMSARRGGVGVATLSGKLYAMGGYDGKSNLSTLERYYAAEDRWSSVAPMNMCRSGAGIAVLGECLYALGGHDGAHYLNTVEMFDPRVGEWKIVGNMGTCRAVAGVAVLHDCYDTTV</sequence>
<keyword evidence="4" id="KW-1185">Reference proteome</keyword>
<dbReference type="GeneID" id="109487804"/>
<dbReference type="FunFam" id="1.25.40.420:FF:000001">
    <property type="entry name" value="Kelch-like family member 12"/>
    <property type="match status" value="1"/>
</dbReference>
<evidence type="ECO:0000256" key="2">
    <source>
        <dbReference type="ARBA" id="ARBA00022737"/>
    </source>
</evidence>
<organism evidence="4 5">
    <name type="scientific">Branchiostoma belcheri</name>
    <name type="common">Amphioxus</name>
    <dbReference type="NCBI Taxonomy" id="7741"/>
    <lineage>
        <taxon>Eukaryota</taxon>
        <taxon>Metazoa</taxon>
        <taxon>Chordata</taxon>
        <taxon>Cephalochordata</taxon>
        <taxon>Leptocardii</taxon>
        <taxon>Amphioxiformes</taxon>
        <taxon>Branchiostomatidae</taxon>
        <taxon>Branchiostoma</taxon>
    </lineage>
</organism>
<dbReference type="Pfam" id="PF07707">
    <property type="entry name" value="BACK"/>
    <property type="match status" value="1"/>
</dbReference>
<dbReference type="Pfam" id="PF00651">
    <property type="entry name" value="BTB"/>
    <property type="match status" value="1"/>
</dbReference>
<dbReference type="RefSeq" id="XP_019647438.1">
    <property type="nucleotide sequence ID" value="XM_019791879.1"/>
</dbReference>
<evidence type="ECO:0000256" key="1">
    <source>
        <dbReference type="ARBA" id="ARBA00022441"/>
    </source>
</evidence>
<dbReference type="InterPro" id="IPR015915">
    <property type="entry name" value="Kelch-typ_b-propeller"/>
</dbReference>
<dbReference type="Gene3D" id="3.30.710.10">
    <property type="entry name" value="Potassium Channel Kv1.1, Chain A"/>
    <property type="match status" value="1"/>
</dbReference>
<dbReference type="Pfam" id="PF01344">
    <property type="entry name" value="Kelch_1"/>
    <property type="match status" value="6"/>
</dbReference>
<dbReference type="Gene3D" id="2.120.10.80">
    <property type="entry name" value="Kelch-type beta propeller"/>
    <property type="match status" value="2"/>
</dbReference>
<dbReference type="InterPro" id="IPR011333">
    <property type="entry name" value="SKP1/BTB/POZ_sf"/>
</dbReference>
<dbReference type="Proteomes" id="UP000515135">
    <property type="component" value="Unplaced"/>
</dbReference>
<protein>
    <submittedName>
        <fullName evidence="5">Kelch-like protein 20</fullName>
    </submittedName>
</protein>
<dbReference type="CDD" id="cd18445">
    <property type="entry name" value="BACK_KLHL2_like"/>
    <property type="match status" value="1"/>
</dbReference>
<evidence type="ECO:0000313" key="5">
    <source>
        <dbReference type="RefSeq" id="XP_019647438.1"/>
    </source>
</evidence>
<keyword evidence="1" id="KW-0880">Kelch repeat</keyword>
<dbReference type="SMART" id="SM00225">
    <property type="entry name" value="BTB"/>
    <property type="match status" value="1"/>
</dbReference>
<keyword evidence="2" id="KW-0677">Repeat</keyword>
<dbReference type="SUPFAM" id="SSF54695">
    <property type="entry name" value="POZ domain"/>
    <property type="match status" value="1"/>
</dbReference>
<dbReference type="Gene3D" id="1.25.40.420">
    <property type="match status" value="1"/>
</dbReference>
<dbReference type="InterPro" id="IPR011705">
    <property type="entry name" value="BACK"/>
</dbReference>
<dbReference type="SMART" id="SM00875">
    <property type="entry name" value="BACK"/>
    <property type="match status" value="1"/>
</dbReference>
<dbReference type="AlphaFoldDB" id="A0A6P5ACL4"/>
<dbReference type="PANTHER" id="PTHR24412">
    <property type="entry name" value="KELCH PROTEIN"/>
    <property type="match status" value="1"/>
</dbReference>
<dbReference type="PROSITE" id="PS50097">
    <property type="entry name" value="BTB"/>
    <property type="match status" value="1"/>
</dbReference>
<name>A0A6P5ACL4_BRABE</name>
<dbReference type="PANTHER" id="PTHR24412:SF419">
    <property type="entry name" value="KELCH-LIKE PROTEIN 20"/>
    <property type="match status" value="1"/>
</dbReference>
<evidence type="ECO:0000259" key="3">
    <source>
        <dbReference type="PROSITE" id="PS50097"/>
    </source>
</evidence>
<dbReference type="InterPro" id="IPR006652">
    <property type="entry name" value="Kelch_1"/>
</dbReference>
<dbReference type="SMART" id="SM00612">
    <property type="entry name" value="Kelch"/>
    <property type="match status" value="6"/>
</dbReference>
<gene>
    <name evidence="5" type="primary">LOC109487804</name>
</gene>
<dbReference type="PIRSF" id="PIRSF037037">
    <property type="entry name" value="Kelch-like_protein_gigaxonin"/>
    <property type="match status" value="1"/>
</dbReference>